<proteinExistence type="predicted"/>
<dbReference type="InterPro" id="IPR029058">
    <property type="entry name" value="AB_hydrolase_fold"/>
</dbReference>
<sequence>MAGKVSKSADTGKKFRTYCQDTKKRIDKLCLKETMTREEMATKKVDKTEGYTFFMAPIGLAAKHAAECSNARCIRNYCYSLKRILKHYSECFHLDCLECNQFNLVIYEHMILCDDRRKCKIPGCLAIGRANGKVKDTAIFSILIALIFGVSEASKCSDCIASGKHWCVTVNECGFSPCVTSISKALNCPELPDKAHAYDDAFVRSKILVTTAAAFNNHPEKCFKNAMPTMSLSKTFSVNCSAEGPQTNCFGFTSFDTTQKVIVMSFRGTQGATQLTEEILDFFTGKKLFFPDAGHIFTYFYDAFFFLWNGGLSQDIRNLKYKYPGYELWVTGHSLGGAIASIAASYVVHTGLFDGNNVKLVTMGQPRTGDYDYAVWHDKTFPYSFRIVHHKDIVPHIPPQYGKDELFHHRTEIWYNNNMSTTEPYHICAEADGLYCSNRQLDSYPPDHLTYFDINMPDWGSQGCPKIWRDLRCDSKKGGKELWYCVERERRAKCDAVYSYDPATNTFTVEKDHVRHDEDSVRSDTFLARQDLKEMANHGRPREVINAVRKKYPPLVSIATDFEIALKNAFRSQFPRTCVQGCLFHLLQSWRRKAEQLHIYEEFTKGSIKDFWARLKSIPFIDASQTKQFFDLIVTTVAMPIPQNIQDFIDYLSRFYIESTDRFPPSMWSVVDRTMNGIHRTTNVVETWHKMLTYVFSKKNGLSPVLMSDLLMKVKEEEEHTRMDAEELRLDPNFQVNRSRRLSVMKDKRLIKAFENSPLPPNAPLTGIQLLDSISMANSS</sequence>
<dbReference type="InterPro" id="IPR000197">
    <property type="entry name" value="Znf_TAZ"/>
</dbReference>
<dbReference type="Pfam" id="PF02135">
    <property type="entry name" value="zf-TAZ"/>
    <property type="match status" value="1"/>
</dbReference>
<evidence type="ECO:0000313" key="6">
    <source>
        <dbReference type="EMBL" id="ULT99055.1"/>
    </source>
</evidence>
<reference evidence="6 7" key="1">
    <citation type="submission" date="2022-05" db="EMBL/GenBank/DDBJ databases">
        <title>Chromosome-level reference genomes for two strains of Caenorhabditis briggsae: an improved platform for comparative genomics.</title>
        <authorList>
            <person name="Stevens L."/>
            <person name="Andersen E.C."/>
        </authorList>
    </citation>
    <scope>NUCLEOTIDE SEQUENCE [LARGE SCALE GENOMIC DNA]</scope>
    <source>
        <strain evidence="6">QX1410_ONT</strain>
        <tissue evidence="6">Whole-organism</tissue>
    </source>
</reference>
<dbReference type="AlphaFoldDB" id="A0AAE9D965"/>
<keyword evidence="3" id="KW-0862">Zinc</keyword>
<dbReference type="Gene3D" id="1.20.1020.10">
    <property type="entry name" value="TAZ domain"/>
    <property type="match status" value="1"/>
</dbReference>
<evidence type="ECO:0000256" key="2">
    <source>
        <dbReference type="ARBA" id="ARBA00022771"/>
    </source>
</evidence>
<dbReference type="PANTHER" id="PTHR45908">
    <property type="entry name" value="PROTEIN CBG11750-RELATED"/>
    <property type="match status" value="1"/>
</dbReference>
<dbReference type="SUPFAM" id="SSF53474">
    <property type="entry name" value="alpha/beta-Hydrolases"/>
    <property type="match status" value="1"/>
</dbReference>
<keyword evidence="2" id="KW-0863">Zinc-finger</keyword>
<dbReference type="CDD" id="cd00519">
    <property type="entry name" value="Lipase_3"/>
    <property type="match status" value="1"/>
</dbReference>
<dbReference type="GO" id="GO:0008270">
    <property type="term" value="F:zinc ion binding"/>
    <property type="evidence" value="ECO:0007669"/>
    <property type="project" value="UniProtKB-KW"/>
</dbReference>
<dbReference type="Gene3D" id="3.40.50.1820">
    <property type="entry name" value="alpha/beta hydrolase"/>
    <property type="match status" value="1"/>
</dbReference>
<accession>A0AAE9D965</accession>
<dbReference type="Pfam" id="PF01764">
    <property type="entry name" value="Lipase_3"/>
    <property type="match status" value="1"/>
</dbReference>
<dbReference type="Proteomes" id="UP000827892">
    <property type="component" value="Chromosome III"/>
</dbReference>
<dbReference type="SUPFAM" id="SSF57933">
    <property type="entry name" value="TAZ domain"/>
    <property type="match status" value="1"/>
</dbReference>
<name>A0AAE9D965_CAEBR</name>
<dbReference type="EMBL" id="CP090893">
    <property type="protein sequence ID" value="ULT99055.1"/>
    <property type="molecule type" value="Genomic_DNA"/>
</dbReference>
<gene>
    <name evidence="6" type="ORF">L3Y34_000420</name>
</gene>
<evidence type="ECO:0008006" key="8">
    <source>
        <dbReference type="Google" id="ProtNLM"/>
    </source>
</evidence>
<dbReference type="InterPro" id="IPR002921">
    <property type="entry name" value="Fungal_lipase-type"/>
</dbReference>
<keyword evidence="1" id="KW-0479">Metal-binding</keyword>
<feature type="domain" description="TAZ-type" evidence="5">
    <location>
        <begin position="62"/>
        <end position="124"/>
    </location>
</feature>
<organism evidence="6 7">
    <name type="scientific">Caenorhabditis briggsae</name>
    <dbReference type="NCBI Taxonomy" id="6238"/>
    <lineage>
        <taxon>Eukaryota</taxon>
        <taxon>Metazoa</taxon>
        <taxon>Ecdysozoa</taxon>
        <taxon>Nematoda</taxon>
        <taxon>Chromadorea</taxon>
        <taxon>Rhabditida</taxon>
        <taxon>Rhabditina</taxon>
        <taxon>Rhabditomorpha</taxon>
        <taxon>Rhabditoidea</taxon>
        <taxon>Rhabditidae</taxon>
        <taxon>Peloderinae</taxon>
        <taxon>Caenorhabditis</taxon>
    </lineage>
</organism>
<evidence type="ECO:0000259" key="5">
    <source>
        <dbReference type="Pfam" id="PF02135"/>
    </source>
</evidence>
<dbReference type="GO" id="GO:0006629">
    <property type="term" value="P:lipid metabolic process"/>
    <property type="evidence" value="ECO:0007669"/>
    <property type="project" value="InterPro"/>
</dbReference>
<evidence type="ECO:0000259" key="4">
    <source>
        <dbReference type="Pfam" id="PF01764"/>
    </source>
</evidence>
<evidence type="ECO:0000313" key="7">
    <source>
        <dbReference type="Proteomes" id="UP000827892"/>
    </source>
</evidence>
<evidence type="ECO:0000256" key="3">
    <source>
        <dbReference type="ARBA" id="ARBA00022833"/>
    </source>
</evidence>
<evidence type="ECO:0000256" key="1">
    <source>
        <dbReference type="ARBA" id="ARBA00022723"/>
    </source>
</evidence>
<dbReference type="PANTHER" id="PTHR45908:SF17">
    <property type="entry name" value="FUNGAL LIPASE-LIKE DOMAIN-CONTAINING PROTEIN"/>
    <property type="match status" value="1"/>
</dbReference>
<dbReference type="InterPro" id="IPR035898">
    <property type="entry name" value="TAZ_dom_sf"/>
</dbReference>
<protein>
    <recommendedName>
        <fullName evidence="8">Fungal lipase-like domain-containing protein</fullName>
    </recommendedName>
</protein>
<feature type="domain" description="Fungal lipase-type" evidence="4">
    <location>
        <begin position="263"/>
        <end position="400"/>
    </location>
</feature>